<accession>A0A425CB86</accession>
<dbReference type="Proteomes" id="UP000286097">
    <property type="component" value="Unassembled WGS sequence"/>
</dbReference>
<comment type="caution">
    <text evidence="3">The sequence shown here is derived from an EMBL/GenBank/DDBJ whole genome shotgun (WGS) entry which is preliminary data.</text>
</comment>
<evidence type="ECO:0000313" key="3">
    <source>
        <dbReference type="EMBL" id="RQM14249.1"/>
    </source>
</evidence>
<reference evidence="3 4" key="1">
    <citation type="submission" date="2018-06" db="EMBL/GenBank/DDBJ databases">
        <title>Comparative genomics of downy mildews reveals potential adaptations to biotrophy.</title>
        <authorList>
            <person name="Fletcher K."/>
            <person name="Klosterman S.J."/>
            <person name="Derevnina L."/>
            <person name="Martin F."/>
            <person name="Koike S."/>
            <person name="Reyes Chin-Wo S."/>
            <person name="Mou B."/>
            <person name="Michelmore R."/>
        </authorList>
    </citation>
    <scope>NUCLEOTIDE SEQUENCE [LARGE SCALE GENOMIC DNA]</scope>
    <source>
        <strain evidence="3 4">R13</strain>
    </source>
</reference>
<dbReference type="EMBL" id="QKXF01000213">
    <property type="protein sequence ID" value="RQM14249.1"/>
    <property type="molecule type" value="Genomic_DNA"/>
</dbReference>
<proteinExistence type="predicted"/>
<feature type="coiled-coil region" evidence="1">
    <location>
        <begin position="704"/>
        <end position="731"/>
    </location>
</feature>
<keyword evidence="1" id="KW-0175">Coiled coil</keyword>
<evidence type="ECO:0000256" key="1">
    <source>
        <dbReference type="SAM" id="Coils"/>
    </source>
</evidence>
<sequence length="1063" mass="118705">MDQWQLEEEEVELMQEALALLSDCQDEDYDAAISRLLVSDDEYRGPLYTNRSDFIMSTTEVATSMSNVHDLMPSSENLSAEISPAVTPALTIATSSPVKKTPTSVAKQKQRKNKAPVTALGAGKKRKTASHNSNRARDERKEELIYLRKTVQTMEARLRTLQLSQRRALPVPAPASATMKASIPEETHTFTEGAFALAALQGHTVISEPLSTEDMKEDAAMGPVWTEIAARQYQERRRVELENIRLKLILEGQVKMAKSLEKMLTKRTSLRVMESIQGKYLTSLQHRKPTSTEKEDEAAIFARLENELGTALDEVDIVFEANGLARMEKTYADAQVRLENGSIIMEIFANKVVPFSVDATSDAVWKHFLHSMDHIPSRFVYQKQLKKTESTDDTLMESFGLELVGSRNATAAFRVRQIRRKFVQPHRVVIAWPMYSEALELSAEPTKGVRLHEKCFTVVKAPSQASGRRGALIQTCYVLRPEIYGHVADRERILTTLTDFLLDSVSHTISSSHQMIENYLIDGALHFRTETKAMMQVDSKEINVKENMLLHDDEMETLEALEATLSFVDDFSHVALTHGAIPHGNEGICSSLLHASFSSDLASVTVGMNGGNGVTIMDDELESLLLETEMPSYSDASNAVKIETSTIGASAQASSPTSNSVLLVAGPVVNANNESNHQSPRGNGKHVTSGKSKKRVRLNPNRARDNRKNELAYLRNKVKQMEDQLLSLRQLYIDNKDFTSMPTTTKLMPSTAEMTPVWRDMASAQQQRRENAERENARLKLVLESQIKLAKSMEAVMQRRTRQQLAGFNGVVGNAVGDAQGSTWDLLLDKDTYDTLLARAEAAYHEVDEVLAANGLKYLETACTNAQMREGSQGLYADIFTNKMLPFDFNTAAEAVWTHFRGSEKHRGNLYENFSKDVESSSDTVAEMFAIEFMANDMAADFRVKQVVRRYVEDDRQVVVWVSTASALEDSKSPFTSFGFCEKGYVISKRVRGRDDFSMFQTCCLVSPQMSDAGPFDLSTVGIFTEFVLSFMFATITSSQQLIENMLMDQSLKPKLCPQALIG</sequence>
<dbReference type="PANTHER" id="PTHR35796:SF3">
    <property type="entry name" value="BHLH DOMAIN-CONTAINING PROTEIN"/>
    <property type="match status" value="1"/>
</dbReference>
<feature type="compositionally biased region" description="Polar residues" evidence="2">
    <location>
        <begin position="671"/>
        <end position="681"/>
    </location>
</feature>
<organism evidence="3 4">
    <name type="scientific">Peronospora effusa</name>
    <dbReference type="NCBI Taxonomy" id="542832"/>
    <lineage>
        <taxon>Eukaryota</taxon>
        <taxon>Sar</taxon>
        <taxon>Stramenopiles</taxon>
        <taxon>Oomycota</taxon>
        <taxon>Peronosporomycetes</taxon>
        <taxon>Peronosporales</taxon>
        <taxon>Peronosporaceae</taxon>
        <taxon>Peronospora</taxon>
    </lineage>
</organism>
<protein>
    <recommendedName>
        <fullName evidence="5">M96 mating-specific protein family</fullName>
    </recommendedName>
</protein>
<feature type="compositionally biased region" description="Polar residues" evidence="2">
    <location>
        <begin position="95"/>
        <end position="107"/>
    </location>
</feature>
<name>A0A425CB86_9STRA</name>
<gene>
    <name evidence="3" type="ORF">DD237_006765</name>
</gene>
<evidence type="ECO:0008006" key="5">
    <source>
        <dbReference type="Google" id="ProtNLM"/>
    </source>
</evidence>
<evidence type="ECO:0000313" key="4">
    <source>
        <dbReference type="Proteomes" id="UP000286097"/>
    </source>
</evidence>
<dbReference type="VEuPathDB" id="FungiDB:DD237_006765"/>
<feature type="region of interest" description="Disordered" evidence="2">
    <location>
        <begin position="95"/>
        <end position="139"/>
    </location>
</feature>
<evidence type="ECO:0000256" key="2">
    <source>
        <dbReference type="SAM" id="MobiDB-lite"/>
    </source>
</evidence>
<dbReference type="PANTHER" id="PTHR35796">
    <property type="entry name" value="HYPOTHETICAL CYTOSOLIC PROTEIN"/>
    <property type="match status" value="1"/>
</dbReference>
<feature type="region of interest" description="Disordered" evidence="2">
    <location>
        <begin position="671"/>
        <end position="700"/>
    </location>
</feature>
<dbReference type="AlphaFoldDB" id="A0A425CB86"/>
<feature type="coiled-coil region" evidence="1">
    <location>
        <begin position="762"/>
        <end position="789"/>
    </location>
</feature>